<comment type="caution">
    <text evidence="1">The sequence shown here is derived from an EMBL/GenBank/DDBJ whole genome shotgun (WGS) entry which is preliminary data.</text>
</comment>
<dbReference type="RefSeq" id="WP_285866216.1">
    <property type="nucleotide sequence ID" value="NZ_JARFYM010000001.1"/>
</dbReference>
<dbReference type="EMBL" id="JARFYM010000001">
    <property type="protein sequence ID" value="MDL2397458.1"/>
    <property type="molecule type" value="Genomic_DNA"/>
</dbReference>
<dbReference type="Proteomes" id="UP001172645">
    <property type="component" value="Unassembled WGS sequence"/>
</dbReference>
<reference evidence="1" key="1">
    <citation type="submission" date="2023-06" db="EMBL/GenBank/DDBJ databases">
        <title>Phylogenetic Diversity of Rhizobium strains.</title>
        <authorList>
            <person name="Moura F.T."/>
            <person name="Helene L.C.F."/>
            <person name="Hungria M."/>
        </authorList>
    </citation>
    <scope>NUCLEOTIDE SEQUENCE</scope>
    <source>
        <strain evidence="1">CCGE526</strain>
    </source>
</reference>
<organism evidence="1 2">
    <name type="scientific">Rhizobium mayense</name>
    <dbReference type="NCBI Taxonomy" id="1312184"/>
    <lineage>
        <taxon>Bacteria</taxon>
        <taxon>Pseudomonadati</taxon>
        <taxon>Pseudomonadota</taxon>
        <taxon>Alphaproteobacteria</taxon>
        <taxon>Hyphomicrobiales</taxon>
        <taxon>Rhizobiaceae</taxon>
        <taxon>Rhizobium/Agrobacterium group</taxon>
        <taxon>Rhizobium</taxon>
    </lineage>
</organism>
<accession>A0ABT7JNY0</accession>
<name>A0ABT7JNY0_9HYPH</name>
<sequence length="136" mass="14201">MASSDFSATIAAWAEKTKQRMEDVVQTSIQLLAEAVVERTPDTGGTPVNSFQVSGSAMPVMHAGAADADAPDGSKPEAVNLAVLSVPLGGKIYMGFTAPYAAEIEYGRDGQAGAGMVRLAAQEWQDIVGRAVRETD</sequence>
<evidence type="ECO:0000313" key="1">
    <source>
        <dbReference type="EMBL" id="MDL2397458.1"/>
    </source>
</evidence>
<gene>
    <name evidence="1" type="ORF">PY649_01000</name>
</gene>
<evidence type="ECO:0000313" key="2">
    <source>
        <dbReference type="Proteomes" id="UP001172645"/>
    </source>
</evidence>
<keyword evidence="2" id="KW-1185">Reference proteome</keyword>
<protein>
    <submittedName>
        <fullName evidence="1">HK97 gp10 family phage protein</fullName>
    </submittedName>
</protein>
<proteinExistence type="predicted"/>